<accession>A0A0L6U6W9</accession>
<evidence type="ECO:0000313" key="2">
    <source>
        <dbReference type="Proteomes" id="UP000037035"/>
    </source>
</evidence>
<keyword evidence="2" id="KW-1185">Reference proteome</keyword>
<dbReference type="Proteomes" id="UP000037035">
    <property type="component" value="Unassembled WGS sequence"/>
</dbReference>
<comment type="caution">
    <text evidence="1">The sequence shown here is derived from an EMBL/GenBank/DDBJ whole genome shotgun (WGS) entry which is preliminary data.</text>
</comment>
<sequence length="69" mass="7862">MADERNLLQQWVASQSTAFKTEYLPLGYEEGDVEAILSVIGFLHNLVKHECMLICNLATPHQDKKRTCL</sequence>
<organism evidence="1 2">
    <name type="scientific">Puccinia sorghi</name>
    <dbReference type="NCBI Taxonomy" id="27349"/>
    <lineage>
        <taxon>Eukaryota</taxon>
        <taxon>Fungi</taxon>
        <taxon>Dikarya</taxon>
        <taxon>Basidiomycota</taxon>
        <taxon>Pucciniomycotina</taxon>
        <taxon>Pucciniomycetes</taxon>
        <taxon>Pucciniales</taxon>
        <taxon>Pucciniaceae</taxon>
        <taxon>Puccinia</taxon>
    </lineage>
</organism>
<dbReference type="VEuPathDB" id="FungiDB:VP01_9349g1"/>
<gene>
    <name evidence="1" type="ORF">VP01_9349g1</name>
</gene>
<evidence type="ECO:0000313" key="1">
    <source>
        <dbReference type="EMBL" id="KNZ44264.1"/>
    </source>
</evidence>
<dbReference type="OrthoDB" id="10542669at2759"/>
<dbReference type="EMBL" id="LAVV01014992">
    <property type="protein sequence ID" value="KNZ44264.1"/>
    <property type="molecule type" value="Genomic_DNA"/>
</dbReference>
<proteinExistence type="predicted"/>
<reference evidence="1 2" key="1">
    <citation type="submission" date="2015-08" db="EMBL/GenBank/DDBJ databases">
        <title>Next Generation Sequencing and Analysis of the Genome of Puccinia sorghi L Schw, the Causal Agent of Maize Common Rust.</title>
        <authorList>
            <person name="Rochi L."/>
            <person name="Burguener G."/>
            <person name="Darino M."/>
            <person name="Turjanski A."/>
            <person name="Kreff E."/>
            <person name="Dieguez M.J."/>
            <person name="Sacco F."/>
        </authorList>
    </citation>
    <scope>NUCLEOTIDE SEQUENCE [LARGE SCALE GENOMIC DNA]</scope>
    <source>
        <strain evidence="1 2">RO10H11247</strain>
    </source>
</reference>
<dbReference type="AlphaFoldDB" id="A0A0L6U6W9"/>
<name>A0A0L6U6W9_9BASI</name>
<protein>
    <submittedName>
        <fullName evidence="1">Uncharacterized protein</fullName>
    </submittedName>
</protein>